<keyword evidence="12" id="KW-0534">Nitrate assimilation</keyword>
<dbReference type="GO" id="GO:0020037">
    <property type="term" value="F:heme binding"/>
    <property type="evidence" value="ECO:0007669"/>
    <property type="project" value="TreeGrafter"/>
</dbReference>
<keyword evidence="10 18" id="KW-0560">Oxidoreductase</keyword>
<feature type="binding site" description="axial binding residue" evidence="16">
    <location>
        <position position="188"/>
    </location>
    <ligand>
        <name>heme b</name>
        <dbReference type="ChEBI" id="CHEBI:60344"/>
        <label>1</label>
    </ligand>
    <ligandPart>
        <name>Fe</name>
        <dbReference type="ChEBI" id="CHEBI:18248"/>
    </ligandPart>
</feature>
<evidence type="ECO:0000256" key="15">
    <source>
        <dbReference type="ARBA" id="ARBA00063882"/>
    </source>
</evidence>
<dbReference type="GO" id="GO:0046872">
    <property type="term" value="F:metal ion binding"/>
    <property type="evidence" value="ECO:0007669"/>
    <property type="project" value="UniProtKB-KW"/>
</dbReference>
<evidence type="ECO:0000259" key="17">
    <source>
        <dbReference type="Pfam" id="PF02665"/>
    </source>
</evidence>
<protein>
    <recommendedName>
        <fullName evidence="2">nitrate reductase (quinone)</fullName>
        <ecNumber evidence="2">1.7.5.1</ecNumber>
    </recommendedName>
</protein>
<dbReference type="EC" id="1.7.5.1" evidence="2"/>
<evidence type="ECO:0000313" key="19">
    <source>
        <dbReference type="Proteomes" id="UP000027170"/>
    </source>
</evidence>
<dbReference type="InterPro" id="IPR003816">
    <property type="entry name" value="Nitrate_red_gam"/>
</dbReference>
<evidence type="ECO:0000256" key="16">
    <source>
        <dbReference type="PIRSR" id="PIRSR603816-1"/>
    </source>
</evidence>
<dbReference type="OrthoDB" id="9788113at2"/>
<dbReference type="PANTHER" id="PTHR30598">
    <property type="entry name" value="NITRATE REDUCTASE PRIVATE CHAPERONE, REDOX ENZYME MATURATION PROTEIN REMP FAMILY"/>
    <property type="match status" value="1"/>
</dbReference>
<keyword evidence="6" id="KW-0812">Transmembrane</keyword>
<dbReference type="SUPFAM" id="SSF103501">
    <property type="entry name" value="Respiratory nitrate reductase 1 gamma chain"/>
    <property type="match status" value="1"/>
</dbReference>
<feature type="binding site" description="axial binding residue" evidence="16">
    <location>
        <position position="66"/>
    </location>
    <ligand>
        <name>heme b</name>
        <dbReference type="ChEBI" id="CHEBI:60344"/>
        <label>2</label>
    </ligand>
    <ligandPart>
        <name>Fe</name>
        <dbReference type="ChEBI" id="CHEBI:18248"/>
    </ligandPart>
</feature>
<dbReference type="FunFam" id="1.20.950.20:FF:000001">
    <property type="entry name" value="Respiratory nitrate reductase subunit gamma"/>
    <property type="match status" value="1"/>
</dbReference>
<evidence type="ECO:0000256" key="13">
    <source>
        <dbReference type="ARBA" id="ARBA00023136"/>
    </source>
</evidence>
<dbReference type="GO" id="GO:0042128">
    <property type="term" value="P:nitrate assimilation"/>
    <property type="evidence" value="ECO:0007669"/>
    <property type="project" value="UniProtKB-KW"/>
</dbReference>
<dbReference type="NCBIfam" id="TIGR00351">
    <property type="entry name" value="narI"/>
    <property type="match status" value="1"/>
</dbReference>
<gene>
    <name evidence="18" type="ORF">SALWKB29_1213</name>
</gene>
<keyword evidence="7" id="KW-0479">Metal-binding</keyword>
<dbReference type="GO" id="GO:0009325">
    <property type="term" value="C:nitrate reductase complex"/>
    <property type="evidence" value="ECO:0007669"/>
    <property type="project" value="InterPro"/>
</dbReference>
<dbReference type="EMBL" id="JFZV01000005">
    <property type="protein sequence ID" value="KDN14754.1"/>
    <property type="molecule type" value="Genomic_DNA"/>
</dbReference>
<accession>A0A066TS89</accession>
<evidence type="ECO:0000256" key="2">
    <source>
        <dbReference type="ARBA" id="ARBA00012500"/>
    </source>
</evidence>
<feature type="binding site" description="axial binding residue" evidence="16">
    <location>
        <position position="56"/>
    </location>
    <ligand>
        <name>heme b</name>
        <dbReference type="ChEBI" id="CHEBI:60344"/>
        <label>1</label>
    </ligand>
    <ligandPart>
        <name>Fe</name>
        <dbReference type="ChEBI" id="CHEBI:18248"/>
    </ligandPart>
</feature>
<name>A0A066TS89_9NEIS</name>
<evidence type="ECO:0000313" key="18">
    <source>
        <dbReference type="EMBL" id="KDN14754.1"/>
    </source>
</evidence>
<keyword evidence="8" id="KW-0249">Electron transport</keyword>
<evidence type="ECO:0000256" key="3">
    <source>
        <dbReference type="ARBA" id="ARBA00022448"/>
    </source>
</evidence>
<keyword evidence="5 16" id="KW-0349">Heme</keyword>
<evidence type="ECO:0000256" key="6">
    <source>
        <dbReference type="ARBA" id="ARBA00022692"/>
    </source>
</evidence>
<keyword evidence="11 16" id="KW-0408">Iron</keyword>
<keyword evidence="3" id="KW-0813">Transport</keyword>
<comment type="subunit">
    <text evidence="15">Dimer of heterotrimers each composed of an alpha, a beta and a gamma chain. Alpha and beta are catalytic chains; gamma chains are involved in binding the enzyme complex to the cytoplasmic membrane.</text>
</comment>
<dbReference type="RefSeq" id="WP_037407683.1">
    <property type="nucleotide sequence ID" value="NZ_JFZV01000005.1"/>
</dbReference>
<feature type="binding site" description="axial binding residue" evidence="16">
    <location>
        <position position="206"/>
    </location>
    <ligand>
        <name>heme b</name>
        <dbReference type="ChEBI" id="CHEBI:60344"/>
        <label>1</label>
    </ligand>
    <ligandPart>
        <name>Fe</name>
        <dbReference type="ChEBI" id="CHEBI:18248"/>
    </ligandPart>
</feature>
<dbReference type="GO" id="GO:0005886">
    <property type="term" value="C:plasma membrane"/>
    <property type="evidence" value="ECO:0007669"/>
    <property type="project" value="UniProtKB-SubCell"/>
</dbReference>
<evidence type="ECO:0000256" key="4">
    <source>
        <dbReference type="ARBA" id="ARBA00022475"/>
    </source>
</evidence>
<comment type="caution">
    <text evidence="18">The sequence shown here is derived from an EMBL/GenBank/DDBJ whole genome shotgun (WGS) entry which is preliminary data.</text>
</comment>
<reference evidence="18 19" key="1">
    <citation type="submission" date="2014-03" db="EMBL/GenBank/DDBJ databases">
        <title>The genomes of two eusocial bee gut symbionts.</title>
        <authorList>
            <person name="Kwong W.K."/>
            <person name="Engel P."/>
            <person name="Koch H."/>
            <person name="Moran N.A."/>
        </authorList>
    </citation>
    <scope>NUCLEOTIDE SEQUENCE [LARGE SCALE GENOMIC DNA]</scope>
    <source>
        <strain evidence="19">wkB29</strain>
    </source>
</reference>
<evidence type="ECO:0000256" key="10">
    <source>
        <dbReference type="ARBA" id="ARBA00023002"/>
    </source>
</evidence>
<evidence type="ECO:0000256" key="7">
    <source>
        <dbReference type="ARBA" id="ARBA00022723"/>
    </source>
</evidence>
<dbReference type="Proteomes" id="UP000027170">
    <property type="component" value="Unassembled WGS sequence"/>
</dbReference>
<dbReference type="GO" id="GO:0160182">
    <property type="term" value="F:nitrate reductase (quinone) activity"/>
    <property type="evidence" value="ECO:0007669"/>
    <property type="project" value="UniProtKB-EC"/>
</dbReference>
<dbReference type="InterPro" id="IPR023234">
    <property type="entry name" value="NarG-like_domain"/>
</dbReference>
<comment type="subcellular location">
    <subcellularLocation>
        <location evidence="1">Cell membrane</location>
        <topology evidence="1">Multi-pass membrane protein</topology>
    </subcellularLocation>
</comment>
<evidence type="ECO:0000256" key="11">
    <source>
        <dbReference type="ARBA" id="ARBA00023004"/>
    </source>
</evidence>
<keyword evidence="13" id="KW-0472">Membrane</keyword>
<keyword evidence="9" id="KW-1133">Transmembrane helix</keyword>
<sequence>MYYLNQFIFGIYPYIAASIFFLGSLIRFDTNQYSWKSESSQLLYPRLLRIGNILFHLGVLGLFFGHLVGLLTPVIVWDTLGISHETKQLTAMIAGGIMGTLALIGLLMLIYRRFSCTRLLANSTWRDKLVLIWLLITLCLGLGTIHVSAHHLDGEEMISLMQWAQHIVTFRSGAANIIAHVDPIFKLHLFMGMSVFVIFPFTRLVHIWSGFGALVYLKRKAQLVRSRHY</sequence>
<evidence type="ECO:0000256" key="1">
    <source>
        <dbReference type="ARBA" id="ARBA00004651"/>
    </source>
</evidence>
<dbReference type="PANTHER" id="PTHR30598:SF3">
    <property type="entry name" value="RESPIRATORY NITRATE REDUCTASE 1 GAMMA CHAIN"/>
    <property type="match status" value="1"/>
</dbReference>
<evidence type="ECO:0000256" key="8">
    <source>
        <dbReference type="ARBA" id="ARBA00022982"/>
    </source>
</evidence>
<dbReference type="InterPro" id="IPR036197">
    <property type="entry name" value="NarG-like_sf"/>
</dbReference>
<feature type="domain" description="NarG-like" evidence="17">
    <location>
        <begin position="5"/>
        <end position="227"/>
    </location>
</feature>
<evidence type="ECO:0000256" key="5">
    <source>
        <dbReference type="ARBA" id="ARBA00022617"/>
    </source>
</evidence>
<dbReference type="eggNOG" id="COG2181">
    <property type="taxonomic scope" value="Bacteria"/>
</dbReference>
<keyword evidence="4" id="KW-1003">Cell membrane</keyword>
<dbReference type="GO" id="GO:0009055">
    <property type="term" value="F:electron transfer activity"/>
    <property type="evidence" value="ECO:0007669"/>
    <property type="project" value="TreeGrafter"/>
</dbReference>
<comment type="catalytic activity">
    <reaction evidence="14">
        <text>nitrate + a quinol = a quinone + nitrite + H2O</text>
        <dbReference type="Rhea" id="RHEA:56144"/>
        <dbReference type="ChEBI" id="CHEBI:15377"/>
        <dbReference type="ChEBI" id="CHEBI:16301"/>
        <dbReference type="ChEBI" id="CHEBI:17632"/>
        <dbReference type="ChEBI" id="CHEBI:24646"/>
        <dbReference type="ChEBI" id="CHEBI:132124"/>
        <dbReference type="EC" id="1.7.5.1"/>
    </reaction>
</comment>
<organism evidence="18 19">
    <name type="scientific">Snodgrassella communis</name>
    <dbReference type="NCBI Taxonomy" id="2946699"/>
    <lineage>
        <taxon>Bacteria</taxon>
        <taxon>Pseudomonadati</taxon>
        <taxon>Pseudomonadota</taxon>
        <taxon>Betaproteobacteria</taxon>
        <taxon>Neisseriales</taxon>
        <taxon>Neisseriaceae</taxon>
        <taxon>Snodgrassella</taxon>
    </lineage>
</organism>
<evidence type="ECO:0000256" key="9">
    <source>
        <dbReference type="ARBA" id="ARBA00022989"/>
    </source>
</evidence>
<dbReference type="GO" id="GO:0019645">
    <property type="term" value="P:anaerobic electron transport chain"/>
    <property type="evidence" value="ECO:0007669"/>
    <property type="project" value="UniProtKB-ARBA"/>
</dbReference>
<evidence type="ECO:0000256" key="14">
    <source>
        <dbReference type="ARBA" id="ARBA00048294"/>
    </source>
</evidence>
<proteinExistence type="predicted"/>
<keyword evidence="19" id="KW-1185">Reference proteome</keyword>
<evidence type="ECO:0000256" key="12">
    <source>
        <dbReference type="ARBA" id="ARBA00023063"/>
    </source>
</evidence>
<dbReference type="AlphaFoldDB" id="A0A066TS89"/>
<dbReference type="InterPro" id="IPR051936">
    <property type="entry name" value="Heme-iron_electron_transfer"/>
</dbReference>
<dbReference type="Pfam" id="PF02665">
    <property type="entry name" value="Nitrate_red_gam"/>
    <property type="match status" value="1"/>
</dbReference>
<dbReference type="Gene3D" id="1.20.950.20">
    <property type="entry name" value="Transmembrane di-heme cytochromes, Chain C"/>
    <property type="match status" value="1"/>
</dbReference>